<feature type="compositionally biased region" description="Low complexity" evidence="5">
    <location>
        <begin position="198"/>
        <end position="210"/>
    </location>
</feature>
<dbReference type="Proteomes" id="UP000479756">
    <property type="component" value="Unassembled WGS sequence"/>
</dbReference>
<comment type="caution">
    <text evidence="8">The sequence shown here is derived from an EMBL/GenBank/DDBJ whole genome shotgun (WGS) entry which is preliminary data.</text>
</comment>
<feature type="transmembrane region" description="Helical" evidence="6">
    <location>
        <begin position="123"/>
        <end position="142"/>
    </location>
</feature>
<evidence type="ECO:0000256" key="4">
    <source>
        <dbReference type="ARBA" id="ARBA00023136"/>
    </source>
</evidence>
<keyword evidence="3 6" id="KW-1133">Transmembrane helix</keyword>
<keyword evidence="9" id="KW-1185">Reference proteome</keyword>
<evidence type="ECO:0000259" key="7">
    <source>
        <dbReference type="Pfam" id="PF01794"/>
    </source>
</evidence>
<dbReference type="GO" id="GO:0016020">
    <property type="term" value="C:membrane"/>
    <property type="evidence" value="ECO:0007669"/>
    <property type="project" value="UniProtKB-SubCell"/>
</dbReference>
<dbReference type="InterPro" id="IPR013130">
    <property type="entry name" value="Fe3_Rdtase_TM_dom"/>
</dbReference>
<dbReference type="AlphaFoldDB" id="A0A7C9PL36"/>
<evidence type="ECO:0000256" key="5">
    <source>
        <dbReference type="SAM" id="MobiDB-lite"/>
    </source>
</evidence>
<name>A0A7C9PL36_9MICO</name>
<accession>A0A7C9PL36</accession>
<evidence type="ECO:0000256" key="3">
    <source>
        <dbReference type="ARBA" id="ARBA00022989"/>
    </source>
</evidence>
<feature type="transmembrane region" description="Helical" evidence="6">
    <location>
        <begin position="51"/>
        <end position="71"/>
    </location>
</feature>
<feature type="transmembrane region" description="Helical" evidence="6">
    <location>
        <begin position="12"/>
        <end position="30"/>
    </location>
</feature>
<dbReference type="Pfam" id="PF01794">
    <property type="entry name" value="Ferric_reduct"/>
    <property type="match status" value="1"/>
</dbReference>
<evidence type="ECO:0000256" key="1">
    <source>
        <dbReference type="ARBA" id="ARBA00004141"/>
    </source>
</evidence>
<dbReference type="EMBL" id="JAAGWZ010000001">
    <property type="protein sequence ID" value="NEM89787.1"/>
    <property type="molecule type" value="Genomic_DNA"/>
</dbReference>
<evidence type="ECO:0000313" key="9">
    <source>
        <dbReference type="Proteomes" id="UP000479756"/>
    </source>
</evidence>
<evidence type="ECO:0000256" key="2">
    <source>
        <dbReference type="ARBA" id="ARBA00022692"/>
    </source>
</evidence>
<dbReference type="RefSeq" id="WP_163471386.1">
    <property type="nucleotide sequence ID" value="NZ_JAAGWZ010000001.1"/>
</dbReference>
<feature type="transmembrane region" description="Helical" evidence="6">
    <location>
        <begin position="148"/>
        <end position="170"/>
    </location>
</feature>
<keyword evidence="2 6" id="KW-0812">Transmembrane</keyword>
<evidence type="ECO:0000313" key="8">
    <source>
        <dbReference type="EMBL" id="NEM89787.1"/>
    </source>
</evidence>
<evidence type="ECO:0000256" key="6">
    <source>
        <dbReference type="SAM" id="Phobius"/>
    </source>
</evidence>
<proteinExistence type="predicted"/>
<organism evidence="8 9">
    <name type="scientific">Galbitalea soli</name>
    <dbReference type="NCBI Taxonomy" id="1268042"/>
    <lineage>
        <taxon>Bacteria</taxon>
        <taxon>Bacillati</taxon>
        <taxon>Actinomycetota</taxon>
        <taxon>Actinomycetes</taxon>
        <taxon>Micrococcales</taxon>
        <taxon>Microbacteriaceae</taxon>
        <taxon>Galbitalea</taxon>
    </lineage>
</organism>
<feature type="transmembrane region" description="Helical" evidence="6">
    <location>
        <begin position="91"/>
        <end position="111"/>
    </location>
</feature>
<reference evidence="8 9" key="1">
    <citation type="journal article" date="2014" name="Int. J. Syst. Evol. Microbiol.">
        <title>Description of Galbitalea soli gen. nov., sp. nov., and Frondihabitans sucicola sp. nov.</title>
        <authorList>
            <person name="Kim S.J."/>
            <person name="Lim J.M."/>
            <person name="Ahn J.H."/>
            <person name="Weon H.Y."/>
            <person name="Hamada M."/>
            <person name="Suzuki K."/>
            <person name="Ahn T.Y."/>
            <person name="Kwon S.W."/>
        </authorList>
    </citation>
    <scope>NUCLEOTIDE SEQUENCE [LARGE SCALE GENOMIC DNA]</scope>
    <source>
        <strain evidence="8 9">NBRC 108727</strain>
    </source>
</reference>
<feature type="region of interest" description="Disordered" evidence="5">
    <location>
        <begin position="187"/>
        <end position="210"/>
    </location>
</feature>
<gene>
    <name evidence="8" type="ORF">G3T37_00270</name>
</gene>
<feature type="domain" description="Ferric oxidoreductase" evidence="7">
    <location>
        <begin position="12"/>
        <end position="134"/>
    </location>
</feature>
<protein>
    <submittedName>
        <fullName evidence="8">Iron reductase</fullName>
    </submittedName>
</protein>
<keyword evidence="4 6" id="KW-0472">Membrane</keyword>
<sequence>MSTALWALGRGTGVVSLVLITVSVVLGILTRSGRPAFGLPRFAVTLVHRNASLLGSVFVVIHVVSLFFDSYAQLDLVDLFLPFLGAANPLWLGFGTVGLDLLFAIVITALLRARVGRRVFRAVHWFSYAMWPIALVHALGMGSDASSAWFLLLTGLCIALVGGALVWRVNERFVEYRSRRVHEFPADPTPALAPTPTPTTDTTRTLEVTR</sequence>
<comment type="subcellular location">
    <subcellularLocation>
        <location evidence="1">Membrane</location>
        <topology evidence="1">Multi-pass membrane protein</topology>
    </subcellularLocation>
</comment>
<feature type="compositionally biased region" description="Pro residues" evidence="5">
    <location>
        <begin position="187"/>
        <end position="197"/>
    </location>
</feature>